<keyword evidence="4" id="KW-0238">DNA-binding</keyword>
<dbReference type="PANTHER" id="PTHR36206:SF4">
    <property type="entry name" value="HYPOTHETICAL CONSERVED PROTEIN (EUROFUNG)-RELATED"/>
    <property type="match status" value="1"/>
</dbReference>
<dbReference type="InterPro" id="IPR036864">
    <property type="entry name" value="Zn2-C6_fun-type_DNA-bd_sf"/>
</dbReference>
<name>A0AA38R4D5_9PEZI</name>
<dbReference type="GO" id="GO:0000981">
    <property type="term" value="F:DNA-binding transcription factor activity, RNA polymerase II-specific"/>
    <property type="evidence" value="ECO:0007669"/>
    <property type="project" value="InterPro"/>
</dbReference>
<dbReference type="Pfam" id="PF00172">
    <property type="entry name" value="Zn_clus"/>
    <property type="match status" value="1"/>
</dbReference>
<dbReference type="GO" id="GO:0008270">
    <property type="term" value="F:zinc ion binding"/>
    <property type="evidence" value="ECO:0007669"/>
    <property type="project" value="InterPro"/>
</dbReference>
<reference evidence="9" key="1">
    <citation type="submission" date="2022-07" db="EMBL/GenBank/DDBJ databases">
        <title>Fungi with potential for degradation of polypropylene.</title>
        <authorList>
            <person name="Gostincar C."/>
        </authorList>
    </citation>
    <scope>NUCLEOTIDE SEQUENCE</scope>
    <source>
        <strain evidence="9">EXF-13308</strain>
    </source>
</reference>
<dbReference type="AlphaFoldDB" id="A0AA38R4D5"/>
<dbReference type="PROSITE" id="PS00463">
    <property type="entry name" value="ZN2_CY6_FUNGAL_1"/>
    <property type="match status" value="1"/>
</dbReference>
<keyword evidence="10" id="KW-1185">Reference proteome</keyword>
<feature type="compositionally biased region" description="Basic and acidic residues" evidence="7">
    <location>
        <begin position="44"/>
        <end position="53"/>
    </location>
</feature>
<evidence type="ECO:0000259" key="8">
    <source>
        <dbReference type="PROSITE" id="PS50048"/>
    </source>
</evidence>
<evidence type="ECO:0000256" key="5">
    <source>
        <dbReference type="ARBA" id="ARBA00023163"/>
    </source>
</evidence>
<dbReference type="Gene3D" id="4.10.240.10">
    <property type="entry name" value="Zn(2)-C6 fungal-type DNA-binding domain"/>
    <property type="match status" value="1"/>
</dbReference>
<dbReference type="EMBL" id="JANBVO010000047">
    <property type="protein sequence ID" value="KAJ9133881.1"/>
    <property type="molecule type" value="Genomic_DNA"/>
</dbReference>
<feature type="region of interest" description="Disordered" evidence="7">
    <location>
        <begin position="24"/>
        <end position="63"/>
    </location>
</feature>
<evidence type="ECO:0000313" key="10">
    <source>
        <dbReference type="Proteomes" id="UP001174694"/>
    </source>
</evidence>
<dbReference type="CDD" id="cd00067">
    <property type="entry name" value="GAL4"/>
    <property type="match status" value="1"/>
</dbReference>
<evidence type="ECO:0000256" key="1">
    <source>
        <dbReference type="ARBA" id="ARBA00022723"/>
    </source>
</evidence>
<dbReference type="Proteomes" id="UP001174694">
    <property type="component" value="Unassembled WGS sequence"/>
</dbReference>
<protein>
    <recommendedName>
        <fullName evidence="8">Zn(2)-C6 fungal-type domain-containing protein</fullName>
    </recommendedName>
</protein>
<keyword evidence="1" id="KW-0479">Metal-binding</keyword>
<sequence>MASTDADTLIHPPWFRTHPELMASITAVERNGSPESPQSGSSSDQKDQKEPSRKRASRPKVRTGCVSCKKRHLKCDERKPACLRCENFGSFCEGYVPPKTTKKKPAPRVERVLLPRPGPGQRLKTLHIKDSLARGAVSAAGVQAALPMQPSVMGAVALDGDDAWYFSLFRHHVTNEMSPYYHSDFWSRMSLRETLTNEAIRHSVLSIGAYCRAILSARELEMAEPLSISPWQHQNQNHQHHSWINTRRGRHQRAALTHHAKALACIRMEIEAGGISTRLTMMATLLFVLFENMQGNYHASGNLVKTGVKMLCGEISTCSRMMDDPEVGASPASAAARQRCRYYQAMSPGETAVTPPPTIRTLAVDSETAEMTQMFARHSVACLFVPFQHCKFAYHLLLDSRLSSPEQNPALPLRATTPAAARAMWDYYLPHLGRLIQKCVWHNLHPSYEFDAAAVVQEQDEHLAWLRAFGNSLEELSMSATVRGRREQRGIALLKANHIVATIFTTCCSDVTESLYDGFADQFASAVGLCRALVAVDASDLAPEATSLRLGFTNDVGALPLLGFVAAKCRVQHIRREALSLITHCDRREGSWDSRSMENGMAGLVRLEEGTIDSSTGYVPPEARFSWTNCFWDFEGRAMEMEFTKLLPDTAGFYETKKLRMPL</sequence>
<keyword evidence="5" id="KW-0804">Transcription</keyword>
<evidence type="ECO:0000256" key="6">
    <source>
        <dbReference type="ARBA" id="ARBA00023242"/>
    </source>
</evidence>
<keyword evidence="3" id="KW-0805">Transcription regulation</keyword>
<evidence type="ECO:0000256" key="7">
    <source>
        <dbReference type="SAM" id="MobiDB-lite"/>
    </source>
</evidence>
<evidence type="ECO:0000313" key="9">
    <source>
        <dbReference type="EMBL" id="KAJ9133881.1"/>
    </source>
</evidence>
<comment type="caution">
    <text evidence="9">The sequence shown here is derived from an EMBL/GenBank/DDBJ whole genome shotgun (WGS) entry which is preliminary data.</text>
</comment>
<evidence type="ECO:0000256" key="2">
    <source>
        <dbReference type="ARBA" id="ARBA00022833"/>
    </source>
</evidence>
<keyword evidence="6" id="KW-0539">Nucleus</keyword>
<feature type="compositionally biased region" description="Low complexity" evidence="7">
    <location>
        <begin position="33"/>
        <end position="43"/>
    </location>
</feature>
<dbReference type="InterPro" id="IPR052360">
    <property type="entry name" value="Transcr_Regulatory_Proteins"/>
</dbReference>
<dbReference type="SUPFAM" id="SSF57701">
    <property type="entry name" value="Zn2/Cys6 DNA-binding domain"/>
    <property type="match status" value="1"/>
</dbReference>
<dbReference type="SMART" id="SM00066">
    <property type="entry name" value="GAL4"/>
    <property type="match status" value="1"/>
</dbReference>
<dbReference type="PROSITE" id="PS50048">
    <property type="entry name" value="ZN2_CY6_FUNGAL_2"/>
    <property type="match status" value="1"/>
</dbReference>
<dbReference type="InterPro" id="IPR001138">
    <property type="entry name" value="Zn2Cys6_DnaBD"/>
</dbReference>
<evidence type="ECO:0000256" key="3">
    <source>
        <dbReference type="ARBA" id="ARBA00023015"/>
    </source>
</evidence>
<keyword evidence="2" id="KW-0862">Zinc</keyword>
<organism evidence="9 10">
    <name type="scientific">Pleurostoma richardsiae</name>
    <dbReference type="NCBI Taxonomy" id="41990"/>
    <lineage>
        <taxon>Eukaryota</taxon>
        <taxon>Fungi</taxon>
        <taxon>Dikarya</taxon>
        <taxon>Ascomycota</taxon>
        <taxon>Pezizomycotina</taxon>
        <taxon>Sordariomycetes</taxon>
        <taxon>Sordariomycetidae</taxon>
        <taxon>Calosphaeriales</taxon>
        <taxon>Pleurostomataceae</taxon>
        <taxon>Pleurostoma</taxon>
    </lineage>
</organism>
<dbReference type="GO" id="GO:0003677">
    <property type="term" value="F:DNA binding"/>
    <property type="evidence" value="ECO:0007669"/>
    <property type="project" value="UniProtKB-KW"/>
</dbReference>
<proteinExistence type="predicted"/>
<accession>A0AA38R4D5</accession>
<dbReference type="PANTHER" id="PTHR36206">
    <property type="entry name" value="ASPERCRYPTIN BIOSYNTHESIS CLUSTER-SPECIFIC TRANSCRIPTION REGULATOR ATNN-RELATED"/>
    <property type="match status" value="1"/>
</dbReference>
<feature type="domain" description="Zn(2)-C6 fungal-type" evidence="8">
    <location>
        <begin position="64"/>
        <end position="92"/>
    </location>
</feature>
<gene>
    <name evidence="9" type="ORF">NKR23_g10490</name>
</gene>
<evidence type="ECO:0000256" key="4">
    <source>
        <dbReference type="ARBA" id="ARBA00023125"/>
    </source>
</evidence>